<keyword evidence="2" id="KW-1185">Reference proteome</keyword>
<reference evidence="1 2" key="1">
    <citation type="submission" date="2018-10" db="EMBL/GenBank/DDBJ databases">
        <title>Genomic Encyclopedia of Type Strains, Phase IV (KMG-IV): sequencing the most valuable type-strain genomes for metagenomic binning, comparative biology and taxonomic classification.</title>
        <authorList>
            <person name="Goeker M."/>
        </authorList>
    </citation>
    <scope>NUCLEOTIDE SEQUENCE [LARGE SCALE GENOMIC DNA]</scope>
    <source>
        <strain evidence="1 2">DSM 23229</strain>
    </source>
</reference>
<proteinExistence type="predicted"/>
<organism evidence="1 2">
    <name type="scientific">Kushneria sinocarnis</name>
    <dbReference type="NCBI Taxonomy" id="595502"/>
    <lineage>
        <taxon>Bacteria</taxon>
        <taxon>Pseudomonadati</taxon>
        <taxon>Pseudomonadota</taxon>
        <taxon>Gammaproteobacteria</taxon>
        <taxon>Oceanospirillales</taxon>
        <taxon>Halomonadaceae</taxon>
        <taxon>Kushneria</taxon>
    </lineage>
</organism>
<name>A0A420WVJ8_9GAMM</name>
<dbReference type="AlphaFoldDB" id="A0A420WVJ8"/>
<sequence>MNTENRRLQPGDVIHLSTDRFRGFDEPKVGGTYSTAPDSTHAHLIPNDGEPDRWFDFRIDKIDGEDMLCTVLRIRY</sequence>
<evidence type="ECO:0000313" key="2">
    <source>
        <dbReference type="Proteomes" id="UP000281975"/>
    </source>
</evidence>
<accession>A0A420WVJ8</accession>
<dbReference type="EMBL" id="RBIN01000006">
    <property type="protein sequence ID" value="RKR02577.1"/>
    <property type="molecule type" value="Genomic_DNA"/>
</dbReference>
<evidence type="ECO:0000313" key="1">
    <source>
        <dbReference type="EMBL" id="RKR02577.1"/>
    </source>
</evidence>
<protein>
    <submittedName>
        <fullName evidence="1">Uncharacterized protein</fullName>
    </submittedName>
</protein>
<gene>
    <name evidence="1" type="ORF">C7446_2295</name>
</gene>
<dbReference type="Proteomes" id="UP000281975">
    <property type="component" value="Unassembled WGS sequence"/>
</dbReference>
<comment type="caution">
    <text evidence="1">The sequence shown here is derived from an EMBL/GenBank/DDBJ whole genome shotgun (WGS) entry which is preliminary data.</text>
</comment>